<dbReference type="RefSeq" id="WP_131957606.1">
    <property type="nucleotide sequence ID" value="NZ_SMFL01000002.1"/>
</dbReference>
<dbReference type="GO" id="GO:0003677">
    <property type="term" value="F:DNA binding"/>
    <property type="evidence" value="ECO:0007669"/>
    <property type="project" value="InterPro"/>
</dbReference>
<gene>
    <name evidence="1" type="ORF">E0F88_07565</name>
</gene>
<keyword evidence="2" id="KW-1185">Reference proteome</keyword>
<evidence type="ECO:0000313" key="2">
    <source>
        <dbReference type="Proteomes" id="UP000294850"/>
    </source>
</evidence>
<sequence length="329" mass="37328">MNVNDAKTILITDLAEKLGARFDRRTKPHVTVWYSPFRNEKTPSFHINERTNRFKDHGHHRPMGDTIDLWLDYHDLPRNDPEATKQALKALEAFDTIPRITPYQQTSAEVTYSDVYKIKKHSARFTDRACLDELERRSLSKTTIGKYLKQADVEVNKKIFRAISFENDKGGHEISTYGQWGGKPFKNCVGPKAITTFPAHPAQTEITAFVFNGKFDLATWDEINHGQKPNEEFICSNGDSLLGEVGAYLLSKKDVIKLVVLFPDIDPSGAGEKAMHALGSILEAEDIPFGFNEDYLGFKDLSAYYMRDKGYQSSQGTSNQPKNTLKPRF</sequence>
<dbReference type="GO" id="GO:0008270">
    <property type="term" value="F:zinc ion binding"/>
    <property type="evidence" value="ECO:0007669"/>
    <property type="project" value="InterPro"/>
</dbReference>
<dbReference type="Proteomes" id="UP000294850">
    <property type="component" value="Unassembled WGS sequence"/>
</dbReference>
<dbReference type="OrthoDB" id="8536512at2"/>
<evidence type="ECO:0000313" key="1">
    <source>
        <dbReference type="EMBL" id="TDE17740.1"/>
    </source>
</evidence>
<protein>
    <recommendedName>
        <fullName evidence="3">Toprim domain-containing protein</fullName>
    </recommendedName>
</protein>
<reference evidence="1 2" key="1">
    <citation type="submission" date="2019-03" db="EMBL/GenBank/DDBJ databases">
        <title>Dyadobacter AR-3-6 sp. nov., isolated from arctic soil.</title>
        <authorList>
            <person name="Chaudhary D.K."/>
        </authorList>
    </citation>
    <scope>NUCLEOTIDE SEQUENCE [LARGE SCALE GENOMIC DNA]</scope>
    <source>
        <strain evidence="1 2">AR-3-6</strain>
    </source>
</reference>
<organism evidence="1 2">
    <name type="scientific">Dyadobacter psychrotolerans</name>
    <dbReference type="NCBI Taxonomy" id="2541721"/>
    <lineage>
        <taxon>Bacteria</taxon>
        <taxon>Pseudomonadati</taxon>
        <taxon>Bacteroidota</taxon>
        <taxon>Cytophagia</taxon>
        <taxon>Cytophagales</taxon>
        <taxon>Spirosomataceae</taxon>
        <taxon>Dyadobacter</taxon>
    </lineage>
</organism>
<dbReference type="GO" id="GO:0006260">
    <property type="term" value="P:DNA replication"/>
    <property type="evidence" value="ECO:0007669"/>
    <property type="project" value="InterPro"/>
</dbReference>
<accession>A0A4R5DYW9</accession>
<proteinExistence type="predicted"/>
<dbReference type="Gene3D" id="3.90.580.10">
    <property type="entry name" value="Zinc finger, CHC2-type domain"/>
    <property type="match status" value="1"/>
</dbReference>
<name>A0A4R5DYW9_9BACT</name>
<comment type="caution">
    <text evidence="1">The sequence shown here is derived from an EMBL/GenBank/DDBJ whole genome shotgun (WGS) entry which is preliminary data.</text>
</comment>
<dbReference type="EMBL" id="SMFL01000002">
    <property type="protein sequence ID" value="TDE17740.1"/>
    <property type="molecule type" value="Genomic_DNA"/>
</dbReference>
<dbReference type="InterPro" id="IPR036977">
    <property type="entry name" value="DNA_primase_Znf_CHC2"/>
</dbReference>
<dbReference type="AlphaFoldDB" id="A0A4R5DYW9"/>
<dbReference type="SUPFAM" id="SSF57783">
    <property type="entry name" value="Zinc beta-ribbon"/>
    <property type="match status" value="1"/>
</dbReference>
<evidence type="ECO:0008006" key="3">
    <source>
        <dbReference type="Google" id="ProtNLM"/>
    </source>
</evidence>